<proteinExistence type="predicted"/>
<evidence type="ECO:0000313" key="4">
    <source>
        <dbReference type="Proteomes" id="UP001199260"/>
    </source>
</evidence>
<dbReference type="EMBL" id="JAJNCT010000034">
    <property type="protein sequence ID" value="MCD2167970.1"/>
    <property type="molecule type" value="Genomic_DNA"/>
</dbReference>
<evidence type="ECO:0000256" key="1">
    <source>
        <dbReference type="SAM" id="MobiDB-lite"/>
    </source>
</evidence>
<dbReference type="AlphaFoldDB" id="A0AAW4Y377"/>
<accession>A0AAW4Y377</accession>
<keyword evidence="2" id="KW-0732">Signal</keyword>
<gene>
    <name evidence="3" type="ORF">LPW39_22870</name>
</gene>
<protein>
    <submittedName>
        <fullName evidence="3">DUF4148 domain-containing protein</fullName>
    </submittedName>
</protein>
<evidence type="ECO:0000256" key="2">
    <source>
        <dbReference type="SAM" id="SignalP"/>
    </source>
</evidence>
<feature type="chain" id="PRO_5043733641" evidence="2">
    <location>
        <begin position="28"/>
        <end position="114"/>
    </location>
</feature>
<dbReference type="InterPro" id="IPR025421">
    <property type="entry name" value="DUF4148"/>
</dbReference>
<keyword evidence="4" id="KW-1185">Reference proteome</keyword>
<reference evidence="3 4" key="1">
    <citation type="submission" date="2021-11" db="EMBL/GenBank/DDBJ databases">
        <title>Genome sequence.</title>
        <authorList>
            <person name="Sun Q."/>
        </authorList>
    </citation>
    <scope>NUCLEOTIDE SEQUENCE [LARGE SCALE GENOMIC DNA]</scope>
    <source>
        <strain evidence="3 4">KCTC 12005</strain>
    </source>
</reference>
<organism evidence="3 4">
    <name type="scientific">Comamonas koreensis</name>
    <dbReference type="NCBI Taxonomy" id="160825"/>
    <lineage>
        <taxon>Bacteria</taxon>
        <taxon>Pseudomonadati</taxon>
        <taxon>Pseudomonadota</taxon>
        <taxon>Betaproteobacteria</taxon>
        <taxon>Burkholderiales</taxon>
        <taxon>Comamonadaceae</taxon>
        <taxon>Comamonas</taxon>
    </lineage>
</organism>
<sequence>MQKTRTSTLLSLAFAALSLGMLNSASASATLHSAPTEKGYELYPEHAQPGKSRAQVQAETVEALQKRGPNALRSSNYPPAPVASGPGKTRQQVIDEYSSETPAERKARLKLYRG</sequence>
<feature type="region of interest" description="Disordered" evidence="1">
    <location>
        <begin position="66"/>
        <end position="114"/>
    </location>
</feature>
<dbReference type="Proteomes" id="UP001199260">
    <property type="component" value="Unassembled WGS sequence"/>
</dbReference>
<evidence type="ECO:0000313" key="3">
    <source>
        <dbReference type="EMBL" id="MCD2167970.1"/>
    </source>
</evidence>
<name>A0AAW4Y377_9BURK</name>
<dbReference type="Pfam" id="PF13663">
    <property type="entry name" value="DUF4148"/>
    <property type="match status" value="1"/>
</dbReference>
<feature type="signal peptide" evidence="2">
    <location>
        <begin position="1"/>
        <end position="27"/>
    </location>
</feature>
<comment type="caution">
    <text evidence="3">The sequence shown here is derived from an EMBL/GenBank/DDBJ whole genome shotgun (WGS) entry which is preliminary data.</text>
</comment>
<dbReference type="RefSeq" id="WP_230780920.1">
    <property type="nucleotide sequence ID" value="NZ_JAJNCT010000034.1"/>
</dbReference>